<keyword evidence="1" id="KW-0548">Nucleotidyltransferase</keyword>
<dbReference type="OrthoDB" id="10056483at2759"/>
<name>A0A2I0TV15_LIMLA</name>
<keyword evidence="2" id="KW-1185">Reference proteome</keyword>
<protein>
    <submittedName>
        <fullName evidence="1">Rna-directed dna polymerase from mobile element jockey-like</fullName>
    </submittedName>
</protein>
<reference evidence="2" key="2">
    <citation type="submission" date="2017-12" db="EMBL/GenBank/DDBJ databases">
        <title>Genome sequence of the Bar-tailed Godwit (Limosa lapponica baueri).</title>
        <authorList>
            <person name="Lima N.C.B."/>
            <person name="Parody-Merino A.M."/>
            <person name="Battley P.F."/>
            <person name="Fidler A.E."/>
            <person name="Prosdocimi F."/>
        </authorList>
    </citation>
    <scope>NUCLEOTIDE SEQUENCE [LARGE SCALE GENOMIC DNA]</scope>
</reference>
<gene>
    <name evidence="1" type="ORF">llap_12049</name>
</gene>
<accession>A0A2I0TV15</accession>
<keyword evidence="1" id="KW-0695">RNA-directed DNA polymerase</keyword>
<sequence>MNFCFENANQKLFDSDEIKSMEDMTESLRLSVSGHEDSAERCPFSHLLQIFAFEKFHPPSRDATNRFGIFWCYVGMDLNVKSLDVDSGIECTLSKFANDTNLCGAVNALEGRDAIQRDIERLQKWAHVKLMKFNKAKCKVLQEQTYPLNLLNNVKDLLKDLGFMKHFYVSYQKL</sequence>
<evidence type="ECO:0000313" key="1">
    <source>
        <dbReference type="EMBL" id="PKU37646.1"/>
    </source>
</evidence>
<proteinExistence type="predicted"/>
<dbReference type="Proteomes" id="UP000233556">
    <property type="component" value="Unassembled WGS sequence"/>
</dbReference>
<dbReference type="GO" id="GO:0003964">
    <property type="term" value="F:RNA-directed DNA polymerase activity"/>
    <property type="evidence" value="ECO:0007669"/>
    <property type="project" value="UniProtKB-KW"/>
</dbReference>
<keyword evidence="1" id="KW-0808">Transferase</keyword>
<organism evidence="1 2">
    <name type="scientific">Limosa lapponica baueri</name>
    <dbReference type="NCBI Taxonomy" id="1758121"/>
    <lineage>
        <taxon>Eukaryota</taxon>
        <taxon>Metazoa</taxon>
        <taxon>Chordata</taxon>
        <taxon>Craniata</taxon>
        <taxon>Vertebrata</taxon>
        <taxon>Euteleostomi</taxon>
        <taxon>Archelosauria</taxon>
        <taxon>Archosauria</taxon>
        <taxon>Dinosauria</taxon>
        <taxon>Saurischia</taxon>
        <taxon>Theropoda</taxon>
        <taxon>Coelurosauria</taxon>
        <taxon>Aves</taxon>
        <taxon>Neognathae</taxon>
        <taxon>Neoaves</taxon>
        <taxon>Charadriiformes</taxon>
        <taxon>Scolopacidae</taxon>
        <taxon>Limosa</taxon>
    </lineage>
</organism>
<dbReference type="AlphaFoldDB" id="A0A2I0TV15"/>
<evidence type="ECO:0000313" key="2">
    <source>
        <dbReference type="Proteomes" id="UP000233556"/>
    </source>
</evidence>
<dbReference type="EMBL" id="KZ507051">
    <property type="protein sequence ID" value="PKU37646.1"/>
    <property type="molecule type" value="Genomic_DNA"/>
</dbReference>
<reference evidence="2" key="1">
    <citation type="submission" date="2017-11" db="EMBL/GenBank/DDBJ databases">
        <authorList>
            <person name="Lima N.C."/>
            <person name="Parody-Merino A.M."/>
            <person name="Battley P.F."/>
            <person name="Fidler A.E."/>
            <person name="Prosdocimi F."/>
        </authorList>
    </citation>
    <scope>NUCLEOTIDE SEQUENCE [LARGE SCALE GENOMIC DNA]</scope>
</reference>